<name>A0AA35SN34_GEOBA</name>
<dbReference type="Pfam" id="PF05460">
    <property type="entry name" value="ORC6"/>
    <property type="match status" value="1"/>
</dbReference>
<feature type="domain" description="Tetratricopeptide repeat protein 5 OB fold" evidence="9">
    <location>
        <begin position="295"/>
        <end position="400"/>
    </location>
</feature>
<evidence type="ECO:0000259" key="9">
    <source>
        <dbReference type="Pfam" id="PF16669"/>
    </source>
</evidence>
<evidence type="ECO:0000256" key="6">
    <source>
        <dbReference type="PROSITE-ProRule" id="PRU00339"/>
    </source>
</evidence>
<evidence type="ECO:0000313" key="12">
    <source>
        <dbReference type="Proteomes" id="UP001174909"/>
    </source>
</evidence>
<dbReference type="Pfam" id="PF16669">
    <property type="entry name" value="TTC5_OB"/>
    <property type="match status" value="1"/>
</dbReference>
<keyword evidence="3" id="KW-0235">DNA replication</keyword>
<dbReference type="Pfam" id="PF21913">
    <property type="entry name" value="ORC6_2nd"/>
    <property type="match status" value="1"/>
</dbReference>
<evidence type="ECO:0000256" key="3">
    <source>
        <dbReference type="ARBA" id="ARBA00022705"/>
    </source>
</evidence>
<proteinExistence type="inferred from homology"/>
<evidence type="ECO:0000256" key="5">
    <source>
        <dbReference type="ARBA" id="ARBA00023242"/>
    </source>
</evidence>
<dbReference type="PANTHER" id="PTHR13394:SF0">
    <property type="entry name" value="ORIGIN RECOGNITION COMPLEX SUBUNIT 6"/>
    <property type="match status" value="1"/>
</dbReference>
<protein>
    <submittedName>
        <fullName evidence="11">Tetratricopeptide repeat protein 5</fullName>
    </submittedName>
</protein>
<accession>A0AA35SN34</accession>
<evidence type="ECO:0000256" key="1">
    <source>
        <dbReference type="ARBA" id="ARBA00004123"/>
    </source>
</evidence>
<comment type="caution">
    <text evidence="11">The sequence shown here is derived from an EMBL/GenBank/DDBJ whole genome shotgun (WGS) entry which is preliminary data.</text>
</comment>
<dbReference type="InterPro" id="IPR038645">
    <property type="entry name" value="TTC5_OB_sf"/>
</dbReference>
<dbReference type="InterPro" id="IPR054113">
    <property type="entry name" value="ORC6_cyclin-like_2nd"/>
</dbReference>
<dbReference type="SMART" id="SM00028">
    <property type="entry name" value="TPR"/>
    <property type="match status" value="2"/>
</dbReference>
<sequence>MQEAVEQLYWLNTHYFESHDVESAERKDSDVREKMKETLSLLDTLQDLLPREQFAYLRGRTLNVVPEHSPEAETLLVSAVKRDPTLAGAWVCAGESYWKKGNIQQAHDCFTSSITHAKTKEALRSLSMVLRQMGTTPAERGERVRESVERAKEAVAEDVKDGTSWMILGNAYLSQFFTTSSEPKLLKQSMSAYHQAERDSGVANNPDLHFNMASLCLYEENYDDALTGFRRASALDPGWDAPTLKITETTAFLQAMTHSLSAKGKMKPKKAASLSASLSTPDKFTGPLSQSKTLVSVSDLRPGGNPGAVFVGGVSAVVPTASRVPYACALVDGSGSHVGLTVYNLADSAHFNIGDIITIPDPHFKKVQLDADKVDFCSVRCTEPHRLLVNAEKLSTDKLALNRSTHKMEHVSGLAGRFQLGKAVSSRAAELYRLAEVKGVLGVRGVTSAGLALACLEVSAGQLGETFDKTQAQKMSGLPQRAYASVVRSVGKILNLTTSVSLRELAVRFGALEAEQLAIDTLRNYRDKTESMYSETQKEWLDLTEPLYAAAALYAACRAMKFRSDRSEFQSVANCPSRAVFQSVLDQMKDCVPKIEVAAGGKKTRKRKEGDKAADATGPTQQKEQPETREEGVSSRQDGRGSRRLARSKFTRESLWSRMVSCPESKDYLQWKEAILTAARARISQ</sequence>
<comment type="subcellular location">
    <subcellularLocation>
        <location evidence="1">Nucleus</location>
    </subcellularLocation>
</comment>
<feature type="compositionally biased region" description="Basic and acidic residues" evidence="7">
    <location>
        <begin position="624"/>
        <end position="641"/>
    </location>
</feature>
<evidence type="ECO:0000313" key="11">
    <source>
        <dbReference type="EMBL" id="CAI8032878.1"/>
    </source>
</evidence>
<dbReference type="InterPro" id="IPR020529">
    <property type="entry name" value="ORC6_met/pln"/>
</dbReference>
<dbReference type="PANTHER" id="PTHR13394">
    <property type="entry name" value="ORIGIN RECOGNITION COMPLEX SUBUNIT 6"/>
    <property type="match status" value="1"/>
</dbReference>
<dbReference type="Gene3D" id="1.10.472.10">
    <property type="entry name" value="Cyclin-like"/>
    <property type="match status" value="1"/>
</dbReference>
<dbReference type="Gene3D" id="1.25.40.10">
    <property type="entry name" value="Tetratricopeptide repeat domain"/>
    <property type="match status" value="1"/>
</dbReference>
<dbReference type="InterPro" id="IPR032076">
    <property type="entry name" value="TTC5_OB"/>
</dbReference>
<dbReference type="InterPro" id="IPR011990">
    <property type="entry name" value="TPR-like_helical_dom_sf"/>
</dbReference>
<evidence type="ECO:0000256" key="4">
    <source>
        <dbReference type="ARBA" id="ARBA00023125"/>
    </source>
</evidence>
<dbReference type="GO" id="GO:0003677">
    <property type="term" value="F:DNA binding"/>
    <property type="evidence" value="ECO:0007669"/>
    <property type="project" value="UniProtKB-KW"/>
</dbReference>
<dbReference type="InterPro" id="IPR008721">
    <property type="entry name" value="ORC6_cyclin_first"/>
</dbReference>
<dbReference type="InterPro" id="IPR019734">
    <property type="entry name" value="TPR_rpt"/>
</dbReference>
<dbReference type="GO" id="GO:0005664">
    <property type="term" value="C:nuclear origin of replication recognition complex"/>
    <property type="evidence" value="ECO:0007669"/>
    <property type="project" value="InterPro"/>
</dbReference>
<dbReference type="AlphaFoldDB" id="A0AA35SN34"/>
<feature type="region of interest" description="Disordered" evidence="7">
    <location>
        <begin position="600"/>
        <end position="648"/>
    </location>
</feature>
<keyword evidence="4" id="KW-0238">DNA-binding</keyword>
<feature type="domain" description="ORC6 second cyclin-like" evidence="10">
    <location>
        <begin position="500"/>
        <end position="590"/>
    </location>
</feature>
<feature type="repeat" description="TPR" evidence="6">
    <location>
        <begin position="206"/>
        <end position="239"/>
    </location>
</feature>
<organism evidence="11 12">
    <name type="scientific">Geodia barretti</name>
    <name type="common">Barrett's horny sponge</name>
    <dbReference type="NCBI Taxonomy" id="519541"/>
    <lineage>
        <taxon>Eukaryota</taxon>
        <taxon>Metazoa</taxon>
        <taxon>Porifera</taxon>
        <taxon>Demospongiae</taxon>
        <taxon>Heteroscleromorpha</taxon>
        <taxon>Tetractinellida</taxon>
        <taxon>Astrophorina</taxon>
        <taxon>Geodiidae</taxon>
        <taxon>Geodia</taxon>
    </lineage>
</organism>
<keyword evidence="12" id="KW-1185">Reference proteome</keyword>
<keyword evidence="6" id="KW-0802">TPR repeat</keyword>
<dbReference type="Proteomes" id="UP001174909">
    <property type="component" value="Unassembled WGS sequence"/>
</dbReference>
<keyword evidence="5" id="KW-0539">Nucleus</keyword>
<dbReference type="SUPFAM" id="SSF48452">
    <property type="entry name" value="TPR-like"/>
    <property type="match status" value="1"/>
</dbReference>
<evidence type="ECO:0000259" key="10">
    <source>
        <dbReference type="Pfam" id="PF21913"/>
    </source>
</evidence>
<comment type="similarity">
    <text evidence="2">Belongs to the ORC6 family.</text>
</comment>
<dbReference type="EMBL" id="CASHTH010002633">
    <property type="protein sequence ID" value="CAI8032878.1"/>
    <property type="molecule type" value="Genomic_DNA"/>
</dbReference>
<reference evidence="11" key="1">
    <citation type="submission" date="2023-03" db="EMBL/GenBank/DDBJ databases">
        <authorList>
            <person name="Steffen K."/>
            <person name="Cardenas P."/>
        </authorList>
    </citation>
    <scope>NUCLEOTIDE SEQUENCE</scope>
</reference>
<dbReference type="GO" id="GO:0006270">
    <property type="term" value="P:DNA replication initiation"/>
    <property type="evidence" value="ECO:0007669"/>
    <property type="project" value="TreeGrafter"/>
</dbReference>
<evidence type="ECO:0000256" key="2">
    <source>
        <dbReference type="ARBA" id="ARBA00010840"/>
    </source>
</evidence>
<feature type="domain" description="ORC6 first cyclin-like" evidence="8">
    <location>
        <begin position="422"/>
        <end position="496"/>
    </location>
</feature>
<dbReference type="PROSITE" id="PS50005">
    <property type="entry name" value="TPR"/>
    <property type="match status" value="1"/>
</dbReference>
<evidence type="ECO:0000256" key="7">
    <source>
        <dbReference type="SAM" id="MobiDB-lite"/>
    </source>
</evidence>
<evidence type="ECO:0000259" key="8">
    <source>
        <dbReference type="Pfam" id="PF05460"/>
    </source>
</evidence>
<dbReference type="Gene3D" id="2.40.50.550">
    <property type="match status" value="1"/>
</dbReference>
<gene>
    <name evidence="11" type="ORF">GBAR_LOCUS18555</name>
</gene>